<dbReference type="InterPro" id="IPR002048">
    <property type="entry name" value="EF_hand_dom"/>
</dbReference>
<comment type="subcellular location">
    <subcellularLocation>
        <location evidence="1">Vacuole membrane</location>
        <topology evidence="1">Lipid-anchor</topology>
    </subcellularLocation>
</comment>
<sequence>MALERSAHLLRLFGAHADGDGLIGAANDLAAATADLLEPEPLLRLTVLPLLIEMLASTRADVRLAACVALRTACRFEAVQQECAVLGAAPPLTKALSTGPAEVQLEACKAAEAIARHDAGREALAEAGAVRLLLRLARDEFHPAQEHAAAALAHAVRLDASGKPPSSTKVVAGPSKNKGKASAGAAAKAAAAKVKGSGKGAVEALLSCGMHHKATVTRAATAALEALTAEAAAARRVAHTHLPAAYILDLFRELDTDGDGEITRQEFLKAAPALGIHLDIKRVFDDWSGGDGTISGDELIRDVSGLAVLTTLTRHADGATRLAAQRAYAHLCRVPENAAPLLREGALGTLLAPLRDEEAAESQQAAAQALGALCTNAALTRAVVTRHGLLGVLLEAARGKQRRLGRRAALALKADALAALAALAQHPALHDYLIEGGLAQELLLIAPSTPHIDALRPLLLALLRLLRTPHSSSRLQITRTPHALETLRGLFRAKALGERQEAAYAVAEAAEAGAHIDARSRAHLLRCLANLSLNDANHGALLESALVPELPPTVRRGGRSERRSCALVLARLAPNAISHPLLTNPDVLSTMIRLIEAPDAPDAAADEDAAAMQVEVAAGGGRGERGGVSEGGGAEQGAEHGGKEGDDALQASAHAHATTFPHAHAASAAENGDATRFATEAESALWEPGGAVVEGEEHTLSARQLALQSLAELSADETTHLALVRAGIVETLLPIAATPTSAPSSSGAIATGGGAGTGGGYGPLSEEERMEAISALANLAENPEVHELAFAGTTGTHAFELFVSLIQAPTPQEQREGFRALSSLALARSRAAATTGGGAIEPELMELLLRKAEAALEPQADGRATDEEVAFHTARALSLLSSNEANRRLIVQHRGLPIMYALCRQADTDVQAEAATVLANVTAASWEAQLRVCSDGVVQLLLYLCSSTHHEVRAAAARAVANLTQNIDNEPALRAARCHVALFACLDSGSEDVRWQCKRALANLEAARLLAGLRKYGGPTVIVVPAGEVAAICKHADVANVGSQREVARALANLAAAAPNHPRLLDEGGMALCMDLVISNSPEVQQQATRALGNLALAQDDAVPDRLVDEGALELLVLLAASWDEGVQQEAAIALTHFAERPRYRLAVVQAGVLSPLLEQIKSANASVRYHAALCLMAVQ</sequence>
<feature type="compositionally biased region" description="Basic and acidic residues" evidence="9">
    <location>
        <begin position="637"/>
        <end position="646"/>
    </location>
</feature>
<dbReference type="CDD" id="cd00051">
    <property type="entry name" value="EFh"/>
    <property type="match status" value="1"/>
</dbReference>
<evidence type="ECO:0000256" key="7">
    <source>
        <dbReference type="ARBA" id="ARBA00023288"/>
    </source>
</evidence>
<evidence type="ECO:0000256" key="8">
    <source>
        <dbReference type="ARBA" id="ARBA00026209"/>
    </source>
</evidence>
<dbReference type="EMBL" id="JWZX01002662">
    <property type="protein sequence ID" value="KOO27802.1"/>
    <property type="molecule type" value="Genomic_DNA"/>
</dbReference>
<dbReference type="SUPFAM" id="SSF48371">
    <property type="entry name" value="ARM repeat"/>
    <property type="match status" value="3"/>
</dbReference>
<gene>
    <name evidence="11" type="ORF">Ctob_009537</name>
</gene>
<evidence type="ECO:0000259" key="10">
    <source>
        <dbReference type="PROSITE" id="PS50222"/>
    </source>
</evidence>
<dbReference type="InterPro" id="IPR011989">
    <property type="entry name" value="ARM-like"/>
</dbReference>
<evidence type="ECO:0000256" key="9">
    <source>
        <dbReference type="SAM" id="MobiDB-lite"/>
    </source>
</evidence>
<dbReference type="SUPFAM" id="SSF47473">
    <property type="entry name" value="EF-hand"/>
    <property type="match status" value="1"/>
</dbReference>
<dbReference type="PANTHER" id="PTHR47249">
    <property type="entry name" value="VACUOLAR PROTEIN 8"/>
    <property type="match status" value="1"/>
</dbReference>
<keyword evidence="12" id="KW-1185">Reference proteome</keyword>
<accession>A0A0M0JNA2</accession>
<name>A0A0M0JNA2_9EUKA</name>
<evidence type="ECO:0000256" key="4">
    <source>
        <dbReference type="ARBA" id="ARBA00022737"/>
    </source>
</evidence>
<organism evidence="11 12">
    <name type="scientific">Chrysochromulina tobinii</name>
    <dbReference type="NCBI Taxonomy" id="1460289"/>
    <lineage>
        <taxon>Eukaryota</taxon>
        <taxon>Haptista</taxon>
        <taxon>Haptophyta</taxon>
        <taxon>Prymnesiophyceae</taxon>
        <taxon>Prymnesiales</taxon>
        <taxon>Chrysochromulinaceae</taxon>
        <taxon>Chrysochromulina</taxon>
    </lineage>
</organism>
<dbReference type="GO" id="GO:0043495">
    <property type="term" value="F:protein-membrane adaptor activity"/>
    <property type="evidence" value="ECO:0007669"/>
    <property type="project" value="InterPro"/>
</dbReference>
<dbReference type="GO" id="GO:0005509">
    <property type="term" value="F:calcium ion binding"/>
    <property type="evidence" value="ECO:0007669"/>
    <property type="project" value="InterPro"/>
</dbReference>
<dbReference type="InterPro" id="IPR016024">
    <property type="entry name" value="ARM-type_fold"/>
</dbReference>
<feature type="domain" description="EF-hand" evidence="10">
    <location>
        <begin position="242"/>
        <end position="277"/>
    </location>
</feature>
<evidence type="ECO:0000256" key="3">
    <source>
        <dbReference type="ARBA" id="ARBA00022554"/>
    </source>
</evidence>
<evidence type="ECO:0000256" key="6">
    <source>
        <dbReference type="ARBA" id="ARBA00023136"/>
    </source>
</evidence>
<dbReference type="AlphaFoldDB" id="A0A0M0JNA2"/>
<dbReference type="InterPro" id="IPR000225">
    <property type="entry name" value="Armadillo"/>
</dbReference>
<dbReference type="PROSITE" id="PS00018">
    <property type="entry name" value="EF_HAND_1"/>
    <property type="match status" value="1"/>
</dbReference>
<evidence type="ECO:0000256" key="5">
    <source>
        <dbReference type="ARBA" id="ARBA00022837"/>
    </source>
</evidence>
<dbReference type="Gene3D" id="1.10.238.10">
    <property type="entry name" value="EF-hand"/>
    <property type="match status" value="1"/>
</dbReference>
<dbReference type="GO" id="GO:0071562">
    <property type="term" value="P:nucleus-vacuole junction assembly"/>
    <property type="evidence" value="ECO:0007669"/>
    <property type="project" value="InterPro"/>
</dbReference>
<comment type="similarity">
    <text evidence="2">Belongs to the beta-catenin family.</text>
</comment>
<dbReference type="InterPro" id="IPR045156">
    <property type="entry name" value="Vac8"/>
</dbReference>
<evidence type="ECO:0000313" key="12">
    <source>
        <dbReference type="Proteomes" id="UP000037460"/>
    </source>
</evidence>
<dbReference type="Gene3D" id="1.25.10.10">
    <property type="entry name" value="Leucine-rich Repeat Variant"/>
    <property type="match status" value="6"/>
</dbReference>
<evidence type="ECO:0000256" key="2">
    <source>
        <dbReference type="ARBA" id="ARBA00005462"/>
    </source>
</evidence>
<feature type="region of interest" description="Disordered" evidence="9">
    <location>
        <begin position="620"/>
        <end position="646"/>
    </location>
</feature>
<keyword evidence="3" id="KW-0926">Vacuole</keyword>
<dbReference type="PANTHER" id="PTHR47249:SF1">
    <property type="entry name" value="VACUOLAR PROTEIN 8"/>
    <property type="match status" value="1"/>
</dbReference>
<comment type="caution">
    <text evidence="11">The sequence shown here is derived from an EMBL/GenBank/DDBJ whole genome shotgun (WGS) entry which is preliminary data.</text>
</comment>
<evidence type="ECO:0000313" key="11">
    <source>
        <dbReference type="EMBL" id="KOO27802.1"/>
    </source>
</evidence>
<keyword evidence="6" id="KW-0472">Membrane</keyword>
<reference evidence="12" key="1">
    <citation type="journal article" date="2015" name="PLoS Genet.">
        <title>Genome Sequence and Transcriptome Analyses of Chrysochromulina tobin: Metabolic Tools for Enhanced Algal Fitness in the Prominent Order Prymnesiales (Haptophyceae).</title>
        <authorList>
            <person name="Hovde B.T."/>
            <person name="Deodato C.R."/>
            <person name="Hunsperger H.M."/>
            <person name="Ryken S.A."/>
            <person name="Yost W."/>
            <person name="Jha R.K."/>
            <person name="Patterson J."/>
            <person name="Monnat R.J. Jr."/>
            <person name="Barlow S.B."/>
            <person name="Starkenburg S.R."/>
            <person name="Cattolico R.A."/>
        </authorList>
    </citation>
    <scope>NUCLEOTIDE SEQUENCE</scope>
    <source>
        <strain evidence="12">CCMP291</strain>
    </source>
</reference>
<dbReference type="Pfam" id="PF13405">
    <property type="entry name" value="EF-hand_6"/>
    <property type="match status" value="1"/>
</dbReference>
<keyword evidence="4" id="KW-0677">Repeat</keyword>
<dbReference type="SMART" id="SM00185">
    <property type="entry name" value="ARM"/>
    <property type="match status" value="12"/>
</dbReference>
<dbReference type="SMART" id="SM00054">
    <property type="entry name" value="EFh"/>
    <property type="match status" value="2"/>
</dbReference>
<proteinExistence type="inferred from homology"/>
<dbReference type="InterPro" id="IPR018247">
    <property type="entry name" value="EF_Hand_1_Ca_BS"/>
</dbReference>
<protein>
    <recommendedName>
        <fullName evidence="8">Vacuolar protein 8</fullName>
    </recommendedName>
</protein>
<dbReference type="Proteomes" id="UP000037460">
    <property type="component" value="Unassembled WGS sequence"/>
</dbReference>
<evidence type="ECO:0000256" key="1">
    <source>
        <dbReference type="ARBA" id="ARBA00004592"/>
    </source>
</evidence>
<keyword evidence="5" id="KW-0106">Calcium</keyword>
<dbReference type="InterPro" id="IPR011992">
    <property type="entry name" value="EF-hand-dom_pair"/>
</dbReference>
<dbReference type="GO" id="GO:0005774">
    <property type="term" value="C:vacuolar membrane"/>
    <property type="evidence" value="ECO:0007669"/>
    <property type="project" value="UniProtKB-SubCell"/>
</dbReference>
<keyword evidence="7" id="KW-0449">Lipoprotein</keyword>
<dbReference type="PROSITE" id="PS50222">
    <property type="entry name" value="EF_HAND_2"/>
    <property type="match status" value="1"/>
</dbReference>